<dbReference type="InParanoid" id="A0A1X7UPL5"/>
<name>A0A1X7UPL5_AMPQE</name>
<dbReference type="AlphaFoldDB" id="A0A1X7UPL5"/>
<organism evidence="1">
    <name type="scientific">Amphimedon queenslandica</name>
    <name type="common">Sponge</name>
    <dbReference type="NCBI Taxonomy" id="400682"/>
    <lineage>
        <taxon>Eukaryota</taxon>
        <taxon>Metazoa</taxon>
        <taxon>Porifera</taxon>
        <taxon>Demospongiae</taxon>
        <taxon>Heteroscleromorpha</taxon>
        <taxon>Haplosclerida</taxon>
        <taxon>Niphatidae</taxon>
        <taxon>Amphimedon</taxon>
    </lineage>
</organism>
<protein>
    <submittedName>
        <fullName evidence="1">Uncharacterized protein</fullName>
    </submittedName>
</protein>
<reference evidence="1" key="1">
    <citation type="submission" date="2017-05" db="UniProtKB">
        <authorList>
            <consortium name="EnsemblMetazoa"/>
        </authorList>
    </citation>
    <scope>IDENTIFICATION</scope>
</reference>
<accession>A0A1X7UPL5</accession>
<dbReference type="EnsemblMetazoa" id="Aqu2.1.29935_001">
    <property type="protein sequence ID" value="Aqu2.1.29935_001"/>
    <property type="gene ID" value="Aqu2.1.29935"/>
</dbReference>
<evidence type="ECO:0000313" key="1">
    <source>
        <dbReference type="EnsemblMetazoa" id="Aqu2.1.29935_001"/>
    </source>
</evidence>
<proteinExistence type="predicted"/>
<sequence>SGERVSRLLTSSSAVQATQQLIPHFLCKENKNDGISCTLTRITHSL</sequence>